<comment type="subcellular location">
    <subcellularLocation>
        <location evidence="1">Periplasm</location>
    </subcellularLocation>
</comment>
<name>A0ABQ1INR6_9GAMM</name>
<dbReference type="InterPro" id="IPR001188">
    <property type="entry name" value="Sperm_putr-bd"/>
</dbReference>
<keyword evidence="7" id="KW-1185">Reference proteome</keyword>
<evidence type="ECO:0000313" key="7">
    <source>
        <dbReference type="Proteomes" id="UP000646152"/>
    </source>
</evidence>
<dbReference type="PANTHER" id="PTHR30222:SF17">
    <property type="entry name" value="SPERMIDINE_PUTRESCINE-BINDING PERIPLASMIC PROTEIN"/>
    <property type="match status" value="1"/>
</dbReference>
<proteinExistence type="predicted"/>
<dbReference type="SUPFAM" id="SSF53850">
    <property type="entry name" value="Periplasmic binding protein-like II"/>
    <property type="match status" value="1"/>
</dbReference>
<dbReference type="EMBL" id="BMKE01000018">
    <property type="protein sequence ID" value="GGB48598.1"/>
    <property type="molecule type" value="Genomic_DNA"/>
</dbReference>
<evidence type="ECO:0000256" key="2">
    <source>
        <dbReference type="ARBA" id="ARBA00022448"/>
    </source>
</evidence>
<dbReference type="Proteomes" id="UP000646152">
    <property type="component" value="Unassembled WGS sequence"/>
</dbReference>
<protein>
    <submittedName>
        <fullName evidence="6">Spermidine/putrescine ABC transporter substrate-binding protein</fullName>
    </submittedName>
</protein>
<evidence type="ECO:0000256" key="5">
    <source>
        <dbReference type="SAM" id="SignalP"/>
    </source>
</evidence>
<dbReference type="CDD" id="cd13590">
    <property type="entry name" value="PBP2_PotD_PotF_like"/>
    <property type="match status" value="1"/>
</dbReference>
<dbReference type="Pfam" id="PF13416">
    <property type="entry name" value="SBP_bac_8"/>
    <property type="match status" value="1"/>
</dbReference>
<keyword evidence="2" id="KW-0813">Transport</keyword>
<sequence>MNILSRTQYRVKNVFFAPVFAALLLISGPVLAATGEPATLTFLTWGDYIDEDVVAEFEAEYNAQVKFAYYESDAARDEMLTTSNAEGFDLIMVDSVTKSFHHQLGWVTEFDTQQAPNITQARLPELSGLEARDDLCTPYAWGTTGIAYRTDLVSEPITRWQQLYQPAPELEGRILMSDMEEEIIGMALKSLGYSMNSDDPQQLEQVRQLLLAQAPAVAGYSAVAVETEKSKLVSGEVSAILTYSGDALMLREVEPRIKYVLPEEGGVVWADFICLAAKASNPELAHHFVDFLNRPAQAAKNALYINNATPNQAAQALLPASFLNDPLVYPDQAILAKSETHQILSPRLIKRHKRIMRDITRAHH</sequence>
<evidence type="ECO:0000256" key="3">
    <source>
        <dbReference type="ARBA" id="ARBA00022729"/>
    </source>
</evidence>
<feature type="chain" id="PRO_5045944684" evidence="5">
    <location>
        <begin position="33"/>
        <end position="364"/>
    </location>
</feature>
<dbReference type="RefSeq" id="WP_188630217.1">
    <property type="nucleotide sequence ID" value="NZ_BMKE01000018.1"/>
</dbReference>
<comment type="caution">
    <text evidence="6">The sequence shown here is derived from an EMBL/GenBank/DDBJ whole genome shotgun (WGS) entry which is preliminary data.</text>
</comment>
<organism evidence="6 7">
    <name type="scientific">Oceanisphaera marina</name>
    <dbReference type="NCBI Taxonomy" id="2017550"/>
    <lineage>
        <taxon>Bacteria</taxon>
        <taxon>Pseudomonadati</taxon>
        <taxon>Pseudomonadota</taxon>
        <taxon>Gammaproteobacteria</taxon>
        <taxon>Aeromonadales</taxon>
        <taxon>Aeromonadaceae</taxon>
        <taxon>Oceanisphaera</taxon>
    </lineage>
</organism>
<keyword evidence="4" id="KW-0574">Periplasm</keyword>
<feature type="signal peptide" evidence="5">
    <location>
        <begin position="1"/>
        <end position="32"/>
    </location>
</feature>
<dbReference type="InterPro" id="IPR006059">
    <property type="entry name" value="SBP"/>
</dbReference>
<evidence type="ECO:0000256" key="4">
    <source>
        <dbReference type="ARBA" id="ARBA00022764"/>
    </source>
</evidence>
<gene>
    <name evidence="6" type="primary">potD</name>
    <name evidence="6" type="ORF">GCM10011502_22400</name>
</gene>
<evidence type="ECO:0000256" key="1">
    <source>
        <dbReference type="ARBA" id="ARBA00004418"/>
    </source>
</evidence>
<keyword evidence="3 5" id="KW-0732">Signal</keyword>
<dbReference type="PRINTS" id="PR00909">
    <property type="entry name" value="SPERMDNBNDNG"/>
</dbReference>
<dbReference type="PANTHER" id="PTHR30222">
    <property type="entry name" value="SPERMIDINE/PUTRESCINE-BINDING PERIPLASMIC PROTEIN"/>
    <property type="match status" value="1"/>
</dbReference>
<evidence type="ECO:0000313" key="6">
    <source>
        <dbReference type="EMBL" id="GGB48598.1"/>
    </source>
</evidence>
<reference evidence="7" key="1">
    <citation type="journal article" date="2019" name="Int. J. Syst. Evol. Microbiol.">
        <title>The Global Catalogue of Microorganisms (GCM) 10K type strain sequencing project: providing services to taxonomists for standard genome sequencing and annotation.</title>
        <authorList>
            <consortium name="The Broad Institute Genomics Platform"/>
            <consortium name="The Broad Institute Genome Sequencing Center for Infectious Disease"/>
            <person name="Wu L."/>
            <person name="Ma J."/>
        </authorList>
    </citation>
    <scope>NUCLEOTIDE SEQUENCE [LARGE SCALE GENOMIC DNA]</scope>
    <source>
        <strain evidence="7">CGMCC 1.15923</strain>
    </source>
</reference>
<accession>A0ABQ1INR6</accession>
<dbReference type="Gene3D" id="3.40.190.10">
    <property type="entry name" value="Periplasmic binding protein-like II"/>
    <property type="match status" value="2"/>
</dbReference>